<reference evidence="8 9" key="1">
    <citation type="submission" date="2017-10" db="EMBL/GenBank/DDBJ databases">
        <authorList>
            <person name="Banno H."/>
            <person name="Chua N.-H."/>
        </authorList>
    </citation>
    <scope>NUCLEOTIDE SEQUENCE [LARGE SCALE GENOMIC DNA]</scope>
    <source>
        <strain evidence="8 9">YW11</strain>
    </source>
</reference>
<evidence type="ECO:0000256" key="2">
    <source>
        <dbReference type="ARBA" id="ARBA00009694"/>
    </source>
</evidence>
<comment type="similarity">
    <text evidence="2">Belongs to the UPF0382 family.</text>
</comment>
<dbReference type="InterPro" id="IPR006696">
    <property type="entry name" value="DUF423"/>
</dbReference>
<organism evidence="8 9">
    <name type="scientific">Teichococcus rhizosphaerae</name>
    <dbReference type="NCBI Taxonomy" id="1335062"/>
    <lineage>
        <taxon>Bacteria</taxon>
        <taxon>Pseudomonadati</taxon>
        <taxon>Pseudomonadota</taxon>
        <taxon>Alphaproteobacteria</taxon>
        <taxon>Acetobacterales</taxon>
        <taxon>Roseomonadaceae</taxon>
        <taxon>Roseomonas</taxon>
    </lineage>
</organism>
<evidence type="ECO:0000256" key="7">
    <source>
        <dbReference type="SAM" id="SignalP"/>
    </source>
</evidence>
<feature type="transmembrane region" description="Helical" evidence="6">
    <location>
        <begin position="95"/>
        <end position="117"/>
    </location>
</feature>
<dbReference type="EMBL" id="PDNU01000025">
    <property type="protein sequence ID" value="PHK94419.1"/>
    <property type="molecule type" value="Genomic_DNA"/>
</dbReference>
<evidence type="ECO:0000256" key="4">
    <source>
        <dbReference type="ARBA" id="ARBA00022989"/>
    </source>
</evidence>
<keyword evidence="3 6" id="KW-0812">Transmembrane</keyword>
<dbReference type="Pfam" id="PF04241">
    <property type="entry name" value="DUF423"/>
    <property type="match status" value="1"/>
</dbReference>
<evidence type="ECO:0000313" key="8">
    <source>
        <dbReference type="EMBL" id="PHK94419.1"/>
    </source>
</evidence>
<proteinExistence type="inferred from homology"/>
<gene>
    <name evidence="8" type="ORF">CR162_13050</name>
</gene>
<keyword evidence="7" id="KW-0732">Signal</keyword>
<feature type="chain" id="PRO_5011976647" description="DUF423 domain-containing protein" evidence="7">
    <location>
        <begin position="24"/>
        <end position="122"/>
    </location>
</feature>
<dbReference type="AlphaFoldDB" id="A0A2C7A8S1"/>
<sequence>MPRLWLVLGALSGLVAVALSAWAAHGLVLDEADHRRVQSALTMQGWHALALLAVGLLAERRPGARLPHLAGGCFVLGSLGFCGAVWWLVLRGWSLGIAPQGGTLLMLGWLLLAAAALRKPVP</sequence>
<dbReference type="Proteomes" id="UP000223527">
    <property type="component" value="Unassembled WGS sequence"/>
</dbReference>
<feature type="transmembrane region" description="Helical" evidence="6">
    <location>
        <begin position="39"/>
        <end position="57"/>
    </location>
</feature>
<evidence type="ECO:0000256" key="5">
    <source>
        <dbReference type="ARBA" id="ARBA00023136"/>
    </source>
</evidence>
<dbReference type="PANTHER" id="PTHR43461:SF1">
    <property type="entry name" value="TRANSMEMBRANE PROTEIN 256"/>
    <property type="match status" value="1"/>
</dbReference>
<evidence type="ECO:0000256" key="6">
    <source>
        <dbReference type="SAM" id="Phobius"/>
    </source>
</evidence>
<comment type="subcellular location">
    <subcellularLocation>
        <location evidence="1">Membrane</location>
        <topology evidence="1">Multi-pass membrane protein</topology>
    </subcellularLocation>
</comment>
<comment type="caution">
    <text evidence="8">The sequence shown here is derived from an EMBL/GenBank/DDBJ whole genome shotgun (WGS) entry which is preliminary data.</text>
</comment>
<keyword evidence="5 6" id="KW-0472">Membrane</keyword>
<evidence type="ECO:0008006" key="10">
    <source>
        <dbReference type="Google" id="ProtNLM"/>
    </source>
</evidence>
<evidence type="ECO:0000256" key="3">
    <source>
        <dbReference type="ARBA" id="ARBA00022692"/>
    </source>
</evidence>
<keyword evidence="9" id="KW-1185">Reference proteome</keyword>
<accession>A0A2C7A8S1</accession>
<dbReference type="GO" id="GO:0005886">
    <property type="term" value="C:plasma membrane"/>
    <property type="evidence" value="ECO:0007669"/>
    <property type="project" value="TreeGrafter"/>
</dbReference>
<keyword evidence="4 6" id="KW-1133">Transmembrane helix</keyword>
<name>A0A2C7A8S1_9PROT</name>
<dbReference type="RefSeq" id="WP_099095969.1">
    <property type="nucleotide sequence ID" value="NZ_PDNU01000025.1"/>
</dbReference>
<protein>
    <recommendedName>
        <fullName evidence="10">DUF423 domain-containing protein</fullName>
    </recommendedName>
</protein>
<dbReference type="OrthoDB" id="7284236at2"/>
<evidence type="ECO:0000313" key="9">
    <source>
        <dbReference type="Proteomes" id="UP000223527"/>
    </source>
</evidence>
<feature type="transmembrane region" description="Helical" evidence="6">
    <location>
        <begin position="69"/>
        <end position="89"/>
    </location>
</feature>
<evidence type="ECO:0000256" key="1">
    <source>
        <dbReference type="ARBA" id="ARBA00004141"/>
    </source>
</evidence>
<feature type="signal peptide" evidence="7">
    <location>
        <begin position="1"/>
        <end position="23"/>
    </location>
</feature>
<dbReference type="PANTHER" id="PTHR43461">
    <property type="entry name" value="TRANSMEMBRANE PROTEIN 256"/>
    <property type="match status" value="1"/>
</dbReference>